<feature type="transmembrane region" description="Helical" evidence="7">
    <location>
        <begin position="156"/>
        <end position="179"/>
    </location>
</feature>
<sequence>MLQRFVKPVIFVLFFLAIVTCAIVTGRGESFTNSFILGRYADFATQSPLLSLLLLIVALPPALLVVLVPEPVAITLAVSDAGFWPGLLLSLWGMLAAGGSACLLTRALLHPALHRYMAVRRHEGRTLARKAVLPIEFCLALTALCLIAQMPVVAAGFLLGLCGMRSKAFCLTAFPFVFARAAMQGLATCEAGLFDLVALGVLGTLLGVAYLYWISLLLRRRLASEGRRQAQAPVIQPVQRSRNRSLEDIDIEEIEAPAAPARESLALDSVLLVCVTEQGDEDTASLVVNEARRLGLRVVVCSLVPEVAGMETPVSGGFADRDRVRDLDELFVRAFQEGAARVLAVRAISPLIRRDLLEQATALLPRHGLVLGACRNGFYLVGLCRSMGGRRYEHGLLTGRTFESEIAFSLAGLAPHPGQLPQLPTSASLRPMVSVIVVADANQGTLSRTIAHARRAPWTECLVVVPPMAADLAEEATAAGAEVLTLADLTGLAQAVQASRGKFLLFVRDGVQLPENFDEAVWQTMQQEKCRVGGFSLPRSVPAMQRTLRWLGTAIKPGTLSSPGLDQGLFLRREDYALFGGFASRDETKAVTQLVARAAHVGRVIVHNARVQICEPDPERVKAQAAGTGLSGTIGRAGQARGLVRSARERMEHFFARGRQKQACAEALAGQAAAGQGTPDAVSGEAGRPSVAGEVARLLEGCDHCGRCTHVSPMLHKYRMDLADLPSHPLLAWHCFLCNACTEACHKGIDATGLVRLLRAEHVRRHGNRVARPGHTRTVTLARILPVYTRSALPGKNLLLDADFCCAYPQTAIALADRLKNARVGVILADCGARAADLGMEDVQRRRLETLRKAMEKQGVTTLYTLSPATHRYLVAMGVSVEPVYTLLKKLEMVPVRMEGRQMLVPCADRSRRVFAKALAPLLSGEVREIGVPCCGGGGEASVLEPGLAAALKRAVRQQVRDERVLTTCTQCALTLTKAGIATDHALSVLLGCRERARTGLGQMKALGQTIMAVAGLSLPADEGAGKKGLAARLLGRLGRKEAAGAAADARAAAAPGLDIHLDDRSEIASAPKSQESRERPAQAAEVSASDRVSVQDSTPLSFGDGQTAREESSQAEEKPQAADLPEADLPEADRLGEKGAVRLAGLQGAAETPDRTEGQEGPAEAAVAAGSDTSADTEAATVSETVQTAAAHTVAETTAEPATNVQAAPDVQAGAARAEEEAGEAGQDPGSEAPQPEAVQPEAVSVDVSQPEAVQAEAAGEAARQGAESDAAAAGGQAGTASADAGDQKDAATAAPAAEAVTTEAAGATPEAAAMVADPEAAATAAEAGQKAAEQSEPEQPGAGQGEAGQPEAVPTETLPTAAVQSEAEQSQTERLLTEDSQPQAPRLRSAVSLKDYKKH</sequence>
<feature type="transmembrane region" description="Helical" evidence="7">
    <location>
        <begin position="87"/>
        <end position="109"/>
    </location>
</feature>
<feature type="transmembrane region" description="Helical" evidence="7">
    <location>
        <begin position="130"/>
        <end position="150"/>
    </location>
</feature>
<feature type="transmembrane region" description="Helical" evidence="7">
    <location>
        <begin position="47"/>
        <end position="67"/>
    </location>
</feature>
<evidence type="ECO:0000256" key="1">
    <source>
        <dbReference type="ARBA" id="ARBA00004236"/>
    </source>
</evidence>
<dbReference type="Proteomes" id="UP000886752">
    <property type="component" value="Unassembled WGS sequence"/>
</dbReference>
<accession>A0A9D1PUN9</accession>
<evidence type="ECO:0000256" key="2">
    <source>
        <dbReference type="ARBA" id="ARBA00022475"/>
    </source>
</evidence>
<comment type="subcellular location">
    <subcellularLocation>
        <location evidence="1">Cell membrane</location>
    </subcellularLocation>
</comment>
<feature type="compositionally biased region" description="Basic and acidic residues" evidence="6">
    <location>
        <begin position="1108"/>
        <end position="1121"/>
    </location>
</feature>
<feature type="region of interest" description="Disordered" evidence="6">
    <location>
        <begin position="1069"/>
        <end position="1401"/>
    </location>
</feature>
<keyword evidence="7" id="KW-1133">Transmembrane helix</keyword>
<keyword evidence="4" id="KW-0808">Transferase</keyword>
<reference evidence="8" key="1">
    <citation type="journal article" date="2021" name="PeerJ">
        <title>Extensive microbial diversity within the chicken gut microbiome revealed by metagenomics and culture.</title>
        <authorList>
            <person name="Gilroy R."/>
            <person name="Ravi A."/>
            <person name="Getino M."/>
            <person name="Pursley I."/>
            <person name="Horton D.L."/>
            <person name="Alikhan N.F."/>
            <person name="Baker D."/>
            <person name="Gharbi K."/>
            <person name="Hall N."/>
            <person name="Watson M."/>
            <person name="Adriaenssens E.M."/>
            <person name="Foster-Nyarko E."/>
            <person name="Jarju S."/>
            <person name="Secka A."/>
            <person name="Antonio M."/>
            <person name="Oren A."/>
            <person name="Chaudhuri R.R."/>
            <person name="La Ragione R."/>
            <person name="Hildebrand F."/>
            <person name="Pallen M.J."/>
        </authorList>
    </citation>
    <scope>NUCLEOTIDE SEQUENCE</scope>
    <source>
        <strain evidence="8">ChiHecec2B26-446</strain>
    </source>
</reference>
<feature type="transmembrane region" description="Helical" evidence="7">
    <location>
        <begin position="191"/>
        <end position="213"/>
    </location>
</feature>
<dbReference type="PANTHER" id="PTHR43646">
    <property type="entry name" value="GLYCOSYLTRANSFERASE"/>
    <property type="match status" value="1"/>
</dbReference>
<organism evidence="8 9">
    <name type="scientific">Candidatus Desulfovibrio intestinipullorum</name>
    <dbReference type="NCBI Taxonomy" id="2838536"/>
    <lineage>
        <taxon>Bacteria</taxon>
        <taxon>Pseudomonadati</taxon>
        <taxon>Thermodesulfobacteriota</taxon>
        <taxon>Desulfovibrionia</taxon>
        <taxon>Desulfovibrionales</taxon>
        <taxon>Desulfovibrionaceae</taxon>
        <taxon>Desulfovibrio</taxon>
    </lineage>
</organism>
<keyword evidence="3" id="KW-0328">Glycosyltransferase</keyword>
<dbReference type="SUPFAM" id="SSF46548">
    <property type="entry name" value="alpha-helical ferredoxin"/>
    <property type="match status" value="1"/>
</dbReference>
<evidence type="ECO:0000256" key="7">
    <source>
        <dbReference type="SAM" id="Phobius"/>
    </source>
</evidence>
<keyword evidence="7" id="KW-0812">Transmembrane</keyword>
<feature type="compositionally biased region" description="Low complexity" evidence="6">
    <location>
        <begin position="1253"/>
        <end position="1354"/>
    </location>
</feature>
<feature type="compositionally biased region" description="Polar residues" evidence="6">
    <location>
        <begin position="1172"/>
        <end position="1184"/>
    </location>
</feature>
<dbReference type="Gene3D" id="3.90.550.10">
    <property type="entry name" value="Spore Coat Polysaccharide Biosynthesis Protein SpsA, Chain A"/>
    <property type="match status" value="1"/>
</dbReference>
<feature type="compositionally biased region" description="Low complexity" evidence="6">
    <location>
        <begin position="1185"/>
        <end position="1206"/>
    </location>
</feature>
<evidence type="ECO:0000256" key="5">
    <source>
        <dbReference type="ARBA" id="ARBA00023136"/>
    </source>
</evidence>
<gene>
    <name evidence="8" type="ORF">H9894_01840</name>
</gene>
<dbReference type="PANTHER" id="PTHR43646:SF2">
    <property type="entry name" value="GLYCOSYLTRANSFERASE 2-LIKE DOMAIN-CONTAINING PROTEIN"/>
    <property type="match status" value="1"/>
</dbReference>
<dbReference type="InterPro" id="IPR029044">
    <property type="entry name" value="Nucleotide-diphossugar_trans"/>
</dbReference>
<evidence type="ECO:0000256" key="6">
    <source>
        <dbReference type="SAM" id="MobiDB-lite"/>
    </source>
</evidence>
<reference evidence="8" key="2">
    <citation type="submission" date="2021-04" db="EMBL/GenBank/DDBJ databases">
        <authorList>
            <person name="Gilroy R."/>
        </authorList>
    </citation>
    <scope>NUCLEOTIDE SEQUENCE</scope>
    <source>
        <strain evidence="8">ChiHecec2B26-446</strain>
    </source>
</reference>
<evidence type="ECO:0000313" key="9">
    <source>
        <dbReference type="Proteomes" id="UP000886752"/>
    </source>
</evidence>
<feature type="transmembrane region" description="Helical" evidence="7">
    <location>
        <begin position="6"/>
        <end position="26"/>
    </location>
</feature>
<evidence type="ECO:0000256" key="3">
    <source>
        <dbReference type="ARBA" id="ARBA00022676"/>
    </source>
</evidence>
<feature type="compositionally biased region" description="Polar residues" evidence="6">
    <location>
        <begin position="1091"/>
        <end position="1101"/>
    </location>
</feature>
<feature type="compositionally biased region" description="Polar residues" evidence="6">
    <location>
        <begin position="1364"/>
        <end position="1385"/>
    </location>
</feature>
<protein>
    <submittedName>
        <fullName evidence="8">Uncharacterized protein</fullName>
    </submittedName>
</protein>
<evidence type="ECO:0000313" key="8">
    <source>
        <dbReference type="EMBL" id="HIV99919.1"/>
    </source>
</evidence>
<keyword evidence="2" id="KW-1003">Cell membrane</keyword>
<feature type="compositionally biased region" description="Basic and acidic residues" evidence="6">
    <location>
        <begin position="1132"/>
        <end position="1141"/>
    </location>
</feature>
<dbReference type="EMBL" id="DXHV01000022">
    <property type="protein sequence ID" value="HIV99919.1"/>
    <property type="molecule type" value="Genomic_DNA"/>
</dbReference>
<dbReference type="GO" id="GO:0005886">
    <property type="term" value="C:plasma membrane"/>
    <property type="evidence" value="ECO:0007669"/>
    <property type="project" value="UniProtKB-SubCell"/>
</dbReference>
<proteinExistence type="predicted"/>
<name>A0A9D1PUN9_9BACT</name>
<dbReference type="GO" id="GO:0016757">
    <property type="term" value="F:glycosyltransferase activity"/>
    <property type="evidence" value="ECO:0007669"/>
    <property type="project" value="UniProtKB-KW"/>
</dbReference>
<evidence type="ECO:0000256" key="4">
    <source>
        <dbReference type="ARBA" id="ARBA00022679"/>
    </source>
</evidence>
<comment type="caution">
    <text evidence="8">The sequence shown here is derived from an EMBL/GenBank/DDBJ whole genome shotgun (WGS) entry which is preliminary data.</text>
</comment>
<keyword evidence="5 7" id="KW-0472">Membrane</keyword>